<dbReference type="Gene3D" id="2.30.29.30">
    <property type="entry name" value="Pleckstrin-homology domain (PH domain)/Phosphotyrosine-binding domain (PTB)"/>
    <property type="match status" value="2"/>
</dbReference>
<sequence length="272" mass="30979">MDALFRAVRKSPNVSKDQGTSKASKIPEGWGENKEPVIDGVTFYLKYIGSTLIEEKDINQTYGDGTSTKAIQNIITMAQNFESHPKQYSRLTVTPKGIRSLVSDNHYNHIFAYIARNTTNETMECHAFLCAKRKIAQAVTLTVSQAFSIAQERWLEGKRLRKSLREKAVMEKIQQWAVPITVRSSPEGSSQQQEVHHSDLRKNWESFEDSDSENIDDMFSRLAENRIRKFSNFGTDLIEDELDAGVQKYMEGSACFEAFSRTKSSEDLLNLF</sequence>
<feature type="compositionally biased region" description="Polar residues" evidence="1">
    <location>
        <begin position="183"/>
        <end position="193"/>
    </location>
</feature>
<dbReference type="OrthoDB" id="9999955at2759"/>
<accession>A0A8S3YZ01</accession>
<dbReference type="InterPro" id="IPR006020">
    <property type="entry name" value="PTB/PI_dom"/>
</dbReference>
<dbReference type="PANTHER" id="PTHR11232:SF74">
    <property type="entry name" value="PTB DOMAIN-CONTAINING ADAPTER PROTEIN CED-6-LIKE PROTEIN"/>
    <property type="match status" value="1"/>
</dbReference>
<feature type="domain" description="PID" evidence="2">
    <location>
        <begin position="111"/>
        <end position="156"/>
    </location>
</feature>
<comment type="caution">
    <text evidence="3">The sequence shown here is derived from an EMBL/GenBank/DDBJ whole genome shotgun (WGS) entry which is preliminary data.</text>
</comment>
<feature type="region of interest" description="Disordered" evidence="1">
    <location>
        <begin position="1"/>
        <end position="31"/>
    </location>
</feature>
<dbReference type="Proteomes" id="UP000678393">
    <property type="component" value="Unassembled WGS sequence"/>
</dbReference>
<evidence type="ECO:0000313" key="4">
    <source>
        <dbReference type="Proteomes" id="UP000678393"/>
    </source>
</evidence>
<proteinExistence type="predicted"/>
<feature type="compositionally biased region" description="Polar residues" evidence="1">
    <location>
        <begin position="12"/>
        <end position="23"/>
    </location>
</feature>
<dbReference type="EMBL" id="CAJHNH020000917">
    <property type="protein sequence ID" value="CAG5120531.1"/>
    <property type="molecule type" value="Genomic_DNA"/>
</dbReference>
<dbReference type="PROSITE" id="PS01179">
    <property type="entry name" value="PID"/>
    <property type="match status" value="1"/>
</dbReference>
<dbReference type="AlphaFoldDB" id="A0A8S3YZ01"/>
<name>A0A8S3YZ01_9EUPU</name>
<gene>
    <name evidence="3" type="ORF">CUNI_LOCUS6089</name>
</gene>
<keyword evidence="4" id="KW-1185">Reference proteome</keyword>
<dbReference type="SMART" id="SM00462">
    <property type="entry name" value="PTB"/>
    <property type="match status" value="1"/>
</dbReference>
<protein>
    <recommendedName>
        <fullName evidence="2">PID domain-containing protein</fullName>
    </recommendedName>
</protein>
<feature type="region of interest" description="Disordered" evidence="1">
    <location>
        <begin position="183"/>
        <end position="202"/>
    </location>
</feature>
<reference evidence="3" key="1">
    <citation type="submission" date="2021-04" db="EMBL/GenBank/DDBJ databases">
        <authorList>
            <consortium name="Molecular Ecology Group"/>
        </authorList>
    </citation>
    <scope>NUCLEOTIDE SEQUENCE</scope>
</reference>
<dbReference type="InterPro" id="IPR011993">
    <property type="entry name" value="PH-like_dom_sf"/>
</dbReference>
<evidence type="ECO:0000256" key="1">
    <source>
        <dbReference type="SAM" id="MobiDB-lite"/>
    </source>
</evidence>
<dbReference type="InterPro" id="IPR051133">
    <property type="entry name" value="Adapter_Engulfment-Domain"/>
</dbReference>
<dbReference type="SUPFAM" id="SSF50729">
    <property type="entry name" value="PH domain-like"/>
    <property type="match status" value="1"/>
</dbReference>
<organism evidence="3 4">
    <name type="scientific">Candidula unifasciata</name>
    <dbReference type="NCBI Taxonomy" id="100452"/>
    <lineage>
        <taxon>Eukaryota</taxon>
        <taxon>Metazoa</taxon>
        <taxon>Spiralia</taxon>
        <taxon>Lophotrochozoa</taxon>
        <taxon>Mollusca</taxon>
        <taxon>Gastropoda</taxon>
        <taxon>Heterobranchia</taxon>
        <taxon>Euthyneura</taxon>
        <taxon>Panpulmonata</taxon>
        <taxon>Eupulmonata</taxon>
        <taxon>Stylommatophora</taxon>
        <taxon>Helicina</taxon>
        <taxon>Helicoidea</taxon>
        <taxon>Geomitridae</taxon>
        <taxon>Candidula</taxon>
    </lineage>
</organism>
<evidence type="ECO:0000259" key="2">
    <source>
        <dbReference type="PROSITE" id="PS01179"/>
    </source>
</evidence>
<dbReference type="PANTHER" id="PTHR11232">
    <property type="entry name" value="PHOSPHOTYROSINE INTERACTION DOMAIN-CONTAINING FAMILY MEMBER"/>
    <property type="match status" value="1"/>
</dbReference>
<dbReference type="Pfam" id="PF00640">
    <property type="entry name" value="PID"/>
    <property type="match status" value="1"/>
</dbReference>
<evidence type="ECO:0000313" key="3">
    <source>
        <dbReference type="EMBL" id="CAG5120531.1"/>
    </source>
</evidence>